<dbReference type="Proteomes" id="UP000663829">
    <property type="component" value="Unassembled WGS sequence"/>
</dbReference>
<name>A0A813SYL1_9BILA</name>
<dbReference type="InterPro" id="IPR027267">
    <property type="entry name" value="AH/BAR_dom_sf"/>
</dbReference>
<dbReference type="Proteomes" id="UP000681722">
    <property type="component" value="Unassembled WGS sequence"/>
</dbReference>
<reference evidence="2" key="1">
    <citation type="submission" date="2021-02" db="EMBL/GenBank/DDBJ databases">
        <authorList>
            <person name="Nowell W R."/>
        </authorList>
    </citation>
    <scope>NUCLEOTIDE SEQUENCE</scope>
</reference>
<comment type="caution">
    <text evidence="2">The sequence shown here is derived from an EMBL/GenBank/DDBJ whole genome shotgun (WGS) entry which is preliminary data.</text>
</comment>
<evidence type="ECO:0000256" key="1">
    <source>
        <dbReference type="SAM" id="MobiDB-lite"/>
    </source>
</evidence>
<dbReference type="AlphaFoldDB" id="A0A813SYL1"/>
<organism evidence="2 4">
    <name type="scientific">Didymodactylos carnosus</name>
    <dbReference type="NCBI Taxonomy" id="1234261"/>
    <lineage>
        <taxon>Eukaryota</taxon>
        <taxon>Metazoa</taxon>
        <taxon>Spiralia</taxon>
        <taxon>Gnathifera</taxon>
        <taxon>Rotifera</taxon>
        <taxon>Eurotatoria</taxon>
        <taxon>Bdelloidea</taxon>
        <taxon>Philodinida</taxon>
        <taxon>Philodinidae</taxon>
        <taxon>Didymodactylos</taxon>
    </lineage>
</organism>
<dbReference type="OrthoDB" id="6250593at2759"/>
<keyword evidence="4" id="KW-1185">Reference proteome</keyword>
<protein>
    <submittedName>
        <fullName evidence="2">Uncharacterized protein</fullName>
    </submittedName>
</protein>
<dbReference type="SUPFAM" id="SSF103657">
    <property type="entry name" value="BAR/IMD domain-like"/>
    <property type="match status" value="1"/>
</dbReference>
<accession>A0A813SYL1</accession>
<dbReference type="EMBL" id="CAJOBC010000459">
    <property type="protein sequence ID" value="CAF3589072.1"/>
    <property type="molecule type" value="Genomic_DNA"/>
</dbReference>
<evidence type="ECO:0000313" key="3">
    <source>
        <dbReference type="EMBL" id="CAF3589072.1"/>
    </source>
</evidence>
<feature type="compositionally biased region" description="Low complexity" evidence="1">
    <location>
        <begin position="337"/>
        <end position="346"/>
    </location>
</feature>
<dbReference type="EMBL" id="CAJNOQ010000459">
    <property type="protein sequence ID" value="CAF0803757.1"/>
    <property type="molecule type" value="Genomic_DNA"/>
</dbReference>
<gene>
    <name evidence="2" type="ORF">GPM918_LOCUS3661</name>
    <name evidence="3" type="ORF">SRO942_LOCUS3661</name>
</gene>
<sequence length="422" mass="48397">MNSNNRRRLSFCDFSQPHVWHKLVNYAEITIKLARLITEFTHQWSDICTLASSKLKSLVNEFRQRTEVEIRGKCRLGGMMYDLWESLLIETELESQSLQNLAFSMDKHISMPLSILIHNKNLQLSTNIQHRQDFEDVLKKGHEIVEYTKQEYMKTFETSGPTPIFYAAHNDYIIELTGVNGMLSKYHYSILPSLLQGMEESEIEIIEGICSSLQCLAQIAQEQHEQRQHSLKSFVLTSSNLNVNEELENYICSMNEDGGSVAMTKIDFDTFIPATDSGDTDDERLISIPNVNSRSKEIHDRLKEIKKDKNLLLIKTTTKNDEQQIGSKQELFKSRKSSMSSDTQSSVDQESQRRNSKSIKGLWTHAFKTIKSAHKDGSEKEETKLLGGDVIHCVLQRYNVRTSALLSHVTTLGRLIILQHTH</sequence>
<feature type="region of interest" description="Disordered" evidence="1">
    <location>
        <begin position="324"/>
        <end position="358"/>
    </location>
</feature>
<proteinExistence type="predicted"/>
<evidence type="ECO:0000313" key="4">
    <source>
        <dbReference type="Proteomes" id="UP000663829"/>
    </source>
</evidence>
<evidence type="ECO:0000313" key="2">
    <source>
        <dbReference type="EMBL" id="CAF0803757.1"/>
    </source>
</evidence>
<dbReference type="Gene3D" id="1.20.1270.60">
    <property type="entry name" value="Arfaptin homology (AH) domain/BAR domain"/>
    <property type="match status" value="2"/>
</dbReference>